<dbReference type="Proteomes" id="UP000297725">
    <property type="component" value="Unassembled WGS sequence"/>
</dbReference>
<dbReference type="PANTHER" id="PTHR30290:SF9">
    <property type="entry name" value="OLIGOPEPTIDE-BINDING PROTEIN APPA"/>
    <property type="match status" value="1"/>
</dbReference>
<dbReference type="InterPro" id="IPR000914">
    <property type="entry name" value="SBP_5_dom"/>
</dbReference>
<dbReference type="GO" id="GO:1904680">
    <property type="term" value="F:peptide transmembrane transporter activity"/>
    <property type="evidence" value="ECO:0007669"/>
    <property type="project" value="TreeGrafter"/>
</dbReference>
<dbReference type="GO" id="GO:0042597">
    <property type="term" value="C:periplasmic space"/>
    <property type="evidence" value="ECO:0007669"/>
    <property type="project" value="UniProtKB-ARBA"/>
</dbReference>
<dbReference type="GO" id="GO:0043190">
    <property type="term" value="C:ATP-binding cassette (ABC) transporter complex"/>
    <property type="evidence" value="ECO:0007669"/>
    <property type="project" value="InterPro"/>
</dbReference>
<dbReference type="PIRSF" id="PIRSF002741">
    <property type="entry name" value="MppA"/>
    <property type="match status" value="1"/>
</dbReference>
<dbReference type="Gene3D" id="3.10.105.10">
    <property type="entry name" value="Dipeptide-binding Protein, Domain 3"/>
    <property type="match status" value="1"/>
</dbReference>
<keyword evidence="3" id="KW-0732">Signal</keyword>
<dbReference type="InterPro" id="IPR030678">
    <property type="entry name" value="Peptide/Ni-bd"/>
</dbReference>
<dbReference type="PANTHER" id="PTHR30290">
    <property type="entry name" value="PERIPLASMIC BINDING COMPONENT OF ABC TRANSPORTER"/>
    <property type="match status" value="1"/>
</dbReference>
<dbReference type="InterPro" id="IPR039424">
    <property type="entry name" value="SBP_5"/>
</dbReference>
<dbReference type="Proteomes" id="UP000296883">
    <property type="component" value="Chromosome"/>
</dbReference>
<dbReference type="Gene3D" id="3.40.190.10">
    <property type="entry name" value="Periplasmic binding protein-like II"/>
    <property type="match status" value="1"/>
</dbReference>
<dbReference type="EMBL" id="SRHU01000037">
    <property type="protein sequence ID" value="TFZ39273.1"/>
    <property type="molecule type" value="Genomic_DNA"/>
</dbReference>
<keyword evidence="7" id="KW-1185">Reference proteome</keyword>
<organism evidence="6 8">
    <name type="scientific">Vagococcus xieshaowenii</name>
    <dbReference type="NCBI Taxonomy" id="2562451"/>
    <lineage>
        <taxon>Bacteria</taxon>
        <taxon>Bacillati</taxon>
        <taxon>Bacillota</taxon>
        <taxon>Bacilli</taxon>
        <taxon>Lactobacillales</taxon>
        <taxon>Enterococcaceae</taxon>
        <taxon>Vagococcus</taxon>
    </lineage>
</organism>
<reference evidence="6 8" key="1">
    <citation type="submission" date="2019-03" db="EMBL/GenBank/DDBJ databases">
        <title>Vagococcus sp. was isolated fron gut of Carduelis flavirostris.</title>
        <authorList>
            <person name="Ge Y."/>
        </authorList>
    </citation>
    <scope>NUCLEOTIDE SEQUENCE [LARGE SCALE GENOMIC DNA]</scope>
    <source>
        <strain evidence="6 8">CF-210</strain>
    </source>
</reference>
<evidence type="ECO:0000313" key="7">
    <source>
        <dbReference type="Proteomes" id="UP000296883"/>
    </source>
</evidence>
<dbReference type="GO" id="GO:0015833">
    <property type="term" value="P:peptide transport"/>
    <property type="evidence" value="ECO:0007669"/>
    <property type="project" value="TreeGrafter"/>
</dbReference>
<reference evidence="5 7" key="2">
    <citation type="journal article" date="2020" name="Int. J. Syst. Evol. Microbiol.">
        <title>Vagococcus xieshaowenii sp. nov., isolated from snow finch (Montifringilla taczanowskii) cloacal content.</title>
        <authorList>
            <person name="Ge Y."/>
            <person name="Yang J."/>
            <person name="Lai X.H."/>
            <person name="Zhang G."/>
            <person name="Jin D."/>
            <person name="Lu S."/>
            <person name="Wang B."/>
            <person name="Huang Y."/>
            <person name="Huang Y."/>
            <person name="Ren Z."/>
            <person name="Zhang X."/>
            <person name="Xu J."/>
        </authorList>
    </citation>
    <scope>NUCLEOTIDE SEQUENCE [LARGE SCALE GENOMIC DNA]</scope>
    <source>
        <strain evidence="5">Personal::cf-49</strain>
        <strain evidence="7">personal::cf-49</strain>
    </source>
</reference>
<evidence type="ECO:0000256" key="3">
    <source>
        <dbReference type="ARBA" id="ARBA00022729"/>
    </source>
</evidence>
<dbReference type="SUPFAM" id="SSF53850">
    <property type="entry name" value="Periplasmic binding protein-like II"/>
    <property type="match status" value="1"/>
</dbReference>
<keyword evidence="2" id="KW-0813">Transport</keyword>
<feature type="domain" description="Solute-binding protein family 5" evidence="4">
    <location>
        <begin position="101"/>
        <end position="494"/>
    </location>
</feature>
<gene>
    <name evidence="6" type="ORF">E4031_09710</name>
    <name evidence="5" type="ORF">E4Z98_06155</name>
</gene>
<dbReference type="EMBL" id="CP038865">
    <property type="protein sequence ID" value="QCA29605.1"/>
    <property type="molecule type" value="Genomic_DNA"/>
</dbReference>
<evidence type="ECO:0000256" key="2">
    <source>
        <dbReference type="ARBA" id="ARBA00022448"/>
    </source>
</evidence>
<evidence type="ECO:0000256" key="1">
    <source>
        <dbReference type="ARBA" id="ARBA00005695"/>
    </source>
</evidence>
<dbReference type="AlphaFoldDB" id="A0AAJ5JQ55"/>
<dbReference type="CDD" id="cd08510">
    <property type="entry name" value="PBP2_Lactococcal_OppA_like"/>
    <property type="match status" value="1"/>
</dbReference>
<accession>A0AAJ5JQ55</accession>
<sequence>MMTAATLLVACGGDDKKGKDKDASQGVDIATLPVKSTNQDKAIAGQTMEVAVVMDTQFKGLFLWELYEDSYDAEFMAPSHGSLFTSDEDFVITNDGVASLDLDVEGKKATIKIQEDLKWSDGEAVTAEDMIYPYEIIGHKDYTGVRYDTTFTNIVGMEEYHAGKADSISGIKKIDDKTIEISYKEMNPSMQQLGGGIWNYAAPKHVLKDVAIKDLEKADAVRRNPVTFGPYKMSKIVAGESVTFTPNEYYYKGKPALDKLVFTVVPTASSMEAMRASKYDMMIKMATDTYPNYKDTEGFEMLGREELSYTYVGFKLGKWDADKGEVVTDPNAKMADKSLRQAMGYAVNNDQVGEKFYNGLRSNASTLIPPVFGSLHNDSIEGFTENKDKAKELLADAGFKDVDGDGFVEDKNGKPLVIKFASMDGGETAQPLADYYVQSWKEIGLNVQLSTGRLIDFQSFYDKLKNDDKEIDVFQGAWGTGTDPTPTGLYGRTAQFNYTRFASEENDKLLAAIDSNDSFDPEKRKEAFDAWQKYAAEEAFVIPTLYRNEVLPVNTRVTGVDWTSNVLAQDLWFNIGVTAESRTAK</sequence>
<evidence type="ECO:0000313" key="6">
    <source>
        <dbReference type="EMBL" id="TFZ39273.1"/>
    </source>
</evidence>
<dbReference type="Pfam" id="PF00496">
    <property type="entry name" value="SBP_bac_5"/>
    <property type="match status" value="1"/>
</dbReference>
<comment type="similarity">
    <text evidence="1">Belongs to the bacterial solute-binding protein 5 family.</text>
</comment>
<evidence type="ECO:0000313" key="5">
    <source>
        <dbReference type="EMBL" id="QCA29605.1"/>
    </source>
</evidence>
<evidence type="ECO:0000259" key="4">
    <source>
        <dbReference type="Pfam" id="PF00496"/>
    </source>
</evidence>
<name>A0AAJ5JQ55_9ENTE</name>
<proteinExistence type="inferred from homology"/>
<protein>
    <submittedName>
        <fullName evidence="6">Oligopeptide ABC transporter substrate-binding protein</fullName>
    </submittedName>
</protein>
<evidence type="ECO:0000313" key="8">
    <source>
        <dbReference type="Proteomes" id="UP000297725"/>
    </source>
</evidence>
<dbReference type="RefSeq" id="WP_135255263.1">
    <property type="nucleotide sequence ID" value="NZ_CP038865.1"/>
</dbReference>